<dbReference type="PANTHER" id="PTHR30349">
    <property type="entry name" value="PHAGE INTEGRASE-RELATED"/>
    <property type="match status" value="1"/>
</dbReference>
<dbReference type="Pfam" id="PF00589">
    <property type="entry name" value="Phage_integrase"/>
    <property type="match status" value="1"/>
</dbReference>
<evidence type="ECO:0000259" key="2">
    <source>
        <dbReference type="PROSITE" id="PS51898"/>
    </source>
</evidence>
<dbReference type="GO" id="GO:0015074">
    <property type="term" value="P:DNA integration"/>
    <property type="evidence" value="ECO:0007669"/>
    <property type="project" value="InterPro"/>
</dbReference>
<reference evidence="3 4" key="1">
    <citation type="journal article" date="2015" name="Genome Announc.">
        <title>Expanding the biotechnology potential of lactobacilli through comparative genomics of 213 strains and associated genera.</title>
        <authorList>
            <person name="Sun Z."/>
            <person name="Harris H.M."/>
            <person name="McCann A."/>
            <person name="Guo C."/>
            <person name="Argimon S."/>
            <person name="Zhang W."/>
            <person name="Yang X."/>
            <person name="Jeffery I.B."/>
            <person name="Cooney J.C."/>
            <person name="Kagawa T.F."/>
            <person name="Liu W."/>
            <person name="Song Y."/>
            <person name="Salvetti E."/>
            <person name="Wrobel A."/>
            <person name="Rasinkangas P."/>
            <person name="Parkhill J."/>
            <person name="Rea M.C."/>
            <person name="O'Sullivan O."/>
            <person name="Ritari J."/>
            <person name="Douillard F.P."/>
            <person name="Paul Ross R."/>
            <person name="Yang R."/>
            <person name="Briner A.E."/>
            <person name="Felis G.E."/>
            <person name="de Vos W.M."/>
            <person name="Barrangou R."/>
            <person name="Klaenhammer T.R."/>
            <person name="Caufield P.W."/>
            <person name="Cui Y."/>
            <person name="Zhang H."/>
            <person name="O'Toole P.W."/>
        </authorList>
    </citation>
    <scope>NUCLEOTIDE SEQUENCE [LARGE SCALE GENOMIC DNA]</scope>
    <source>
        <strain evidence="3 4">DSM 23026</strain>
    </source>
</reference>
<dbReference type="InterPro" id="IPR002104">
    <property type="entry name" value="Integrase_catalytic"/>
</dbReference>
<dbReference type="GO" id="GO:0006310">
    <property type="term" value="P:DNA recombination"/>
    <property type="evidence" value="ECO:0007669"/>
    <property type="project" value="UniProtKB-KW"/>
</dbReference>
<dbReference type="PATRIC" id="fig|480391.4.peg.1676"/>
<evidence type="ECO:0000313" key="3">
    <source>
        <dbReference type="EMBL" id="KRO20193.1"/>
    </source>
</evidence>
<evidence type="ECO:0000313" key="4">
    <source>
        <dbReference type="Proteomes" id="UP000051249"/>
    </source>
</evidence>
<dbReference type="GO" id="GO:0003677">
    <property type="term" value="F:DNA binding"/>
    <property type="evidence" value="ECO:0007669"/>
    <property type="project" value="InterPro"/>
</dbReference>
<dbReference type="EMBL" id="JQCQ01000071">
    <property type="protein sequence ID" value="KRO20193.1"/>
    <property type="molecule type" value="Genomic_DNA"/>
</dbReference>
<dbReference type="InterPro" id="IPR013762">
    <property type="entry name" value="Integrase-like_cat_sf"/>
</dbReference>
<dbReference type="Gene3D" id="1.10.443.10">
    <property type="entry name" value="Intergrase catalytic core"/>
    <property type="match status" value="1"/>
</dbReference>
<sequence length="234" mass="26891">MDFHRHVKSSLIDALEEGIIDRDPTRKAIIKGIKHREHKTKFLNQHEVQSLLNNLKLDEGVNWDYFILLITKTGLRFAEALGVTPADFDFARQYVTVDKTWDYKSNKGGFAPTKNHSSMRKVQLDWQTVIQFSQLTKDLPEDKPIFVQSKVYNDTVNHYLERLCKKANISVISVHGLRHTHASLLLYAGVSIASVARRLGHSNMTTTQQTYLHIIQELENQDNDKVMKHLASLV</sequence>
<dbReference type="CDD" id="cd01189">
    <property type="entry name" value="INT_ICEBs1_C_like"/>
    <property type="match status" value="1"/>
</dbReference>
<evidence type="ECO:0000256" key="1">
    <source>
        <dbReference type="ARBA" id="ARBA00023172"/>
    </source>
</evidence>
<dbReference type="InterPro" id="IPR011010">
    <property type="entry name" value="DNA_brk_join_enz"/>
</dbReference>
<gene>
    <name evidence="3" type="ORF">IV88_GL001645</name>
</gene>
<proteinExistence type="predicted"/>
<keyword evidence="4" id="KW-1185">Reference proteome</keyword>
<protein>
    <submittedName>
        <fullName evidence="3">Integrase</fullName>
    </submittedName>
</protein>
<feature type="domain" description="Tyr recombinase" evidence="2">
    <location>
        <begin position="38"/>
        <end position="228"/>
    </location>
</feature>
<dbReference type="SUPFAM" id="SSF56349">
    <property type="entry name" value="DNA breaking-rejoining enzymes"/>
    <property type="match status" value="1"/>
</dbReference>
<accession>A0A0R2N3A8</accession>
<comment type="caution">
    <text evidence="3">The sequence shown here is derived from an EMBL/GenBank/DDBJ whole genome shotgun (WGS) entry which is preliminary data.</text>
</comment>
<dbReference type="PANTHER" id="PTHR30349:SF64">
    <property type="entry name" value="PROPHAGE INTEGRASE INTD-RELATED"/>
    <property type="match status" value="1"/>
</dbReference>
<keyword evidence="1" id="KW-0233">DNA recombination</keyword>
<name>A0A0R2N3A8_9LACO</name>
<dbReference type="InterPro" id="IPR050090">
    <property type="entry name" value="Tyrosine_recombinase_XerCD"/>
</dbReference>
<dbReference type="PROSITE" id="PS51898">
    <property type="entry name" value="TYR_RECOMBINASE"/>
    <property type="match status" value="1"/>
</dbReference>
<organism evidence="3 4">
    <name type="scientific">Pediococcus argentinicus</name>
    <dbReference type="NCBI Taxonomy" id="480391"/>
    <lineage>
        <taxon>Bacteria</taxon>
        <taxon>Bacillati</taxon>
        <taxon>Bacillota</taxon>
        <taxon>Bacilli</taxon>
        <taxon>Lactobacillales</taxon>
        <taxon>Lactobacillaceae</taxon>
        <taxon>Pediococcus</taxon>
    </lineage>
</organism>
<dbReference type="AlphaFoldDB" id="A0A0R2N3A8"/>
<dbReference type="Proteomes" id="UP000051249">
    <property type="component" value="Unassembled WGS sequence"/>
</dbReference>